<sequence length="259" mass="26380">MANKKPAPLSPEQPALPAVQHDGGGPLGSVIDRAARLQGPAVARYVASVRADHPDESPAQVIERLEKRYMLAVTGSGAAVGATAAVPGVGTVAALGAVGAETVVFMEASALYALAVAEVYGIPIDDRELRRALVLTAVLGDAGLGALRATVGAKNATLLNLKKNPAIPGLGNLNKQLMKMFTRRFMAKKAPFVLGKLLPAGIGLVVGAGGNRVLGKGVIKNAREAFGPVPTTWPTPHLRVVEGTATTATGTALPAPGTD</sequence>
<accession>A0A846X326</accession>
<dbReference type="Proteomes" id="UP000582646">
    <property type="component" value="Unassembled WGS sequence"/>
</dbReference>
<evidence type="ECO:0000313" key="3">
    <source>
        <dbReference type="Proteomes" id="UP000582646"/>
    </source>
</evidence>
<dbReference type="EMBL" id="JAAXOQ010000010">
    <property type="protein sequence ID" value="NKY18622.1"/>
    <property type="molecule type" value="Genomic_DNA"/>
</dbReference>
<evidence type="ECO:0000313" key="2">
    <source>
        <dbReference type="EMBL" id="NKY18622.1"/>
    </source>
</evidence>
<protein>
    <recommendedName>
        <fullName evidence="4">Di-and tripeptidase</fullName>
    </recommendedName>
</protein>
<name>A0A846X326_9ACTN</name>
<evidence type="ECO:0000256" key="1">
    <source>
        <dbReference type="SAM" id="MobiDB-lite"/>
    </source>
</evidence>
<dbReference type="AlphaFoldDB" id="A0A846X326"/>
<feature type="region of interest" description="Disordered" evidence="1">
    <location>
        <begin position="1"/>
        <end position="23"/>
    </location>
</feature>
<proteinExistence type="predicted"/>
<keyword evidence="3" id="KW-1185">Reference proteome</keyword>
<reference evidence="2 3" key="1">
    <citation type="submission" date="2020-04" db="EMBL/GenBank/DDBJ databases">
        <title>MicrobeNet Type strains.</title>
        <authorList>
            <person name="Nicholson A.C."/>
        </authorList>
    </citation>
    <scope>NUCLEOTIDE SEQUENCE [LARGE SCALE GENOMIC DNA]</scope>
    <source>
        <strain evidence="2 3">DSM 44113</strain>
    </source>
</reference>
<gene>
    <name evidence="2" type="ORF">HF999_09590</name>
</gene>
<dbReference type="RefSeq" id="WP_168545648.1">
    <property type="nucleotide sequence ID" value="NZ_BAAAKS010000007.1"/>
</dbReference>
<evidence type="ECO:0008006" key="4">
    <source>
        <dbReference type="Google" id="ProtNLM"/>
    </source>
</evidence>
<comment type="caution">
    <text evidence="2">The sequence shown here is derived from an EMBL/GenBank/DDBJ whole genome shotgun (WGS) entry which is preliminary data.</text>
</comment>
<organism evidence="2 3">
    <name type="scientific">Tsukamurella spumae</name>
    <dbReference type="NCBI Taxonomy" id="44753"/>
    <lineage>
        <taxon>Bacteria</taxon>
        <taxon>Bacillati</taxon>
        <taxon>Actinomycetota</taxon>
        <taxon>Actinomycetes</taxon>
        <taxon>Mycobacteriales</taxon>
        <taxon>Tsukamurellaceae</taxon>
        <taxon>Tsukamurella</taxon>
    </lineage>
</organism>